<protein>
    <recommendedName>
        <fullName evidence="4">FLZ-type domain-containing protein</fullName>
    </recommendedName>
</protein>
<keyword evidence="6" id="KW-1185">Reference proteome</keyword>
<dbReference type="EMBL" id="LR746268">
    <property type="protein sequence ID" value="CAA7395596.1"/>
    <property type="molecule type" value="Genomic_DNA"/>
</dbReference>
<dbReference type="OrthoDB" id="1926521at2759"/>
<evidence type="ECO:0000256" key="1">
    <source>
        <dbReference type="ARBA" id="ARBA00009374"/>
    </source>
</evidence>
<evidence type="ECO:0000313" key="5">
    <source>
        <dbReference type="EMBL" id="CAA7395596.1"/>
    </source>
</evidence>
<evidence type="ECO:0000256" key="2">
    <source>
        <dbReference type="ARBA" id="ARBA00022723"/>
    </source>
</evidence>
<dbReference type="PANTHER" id="PTHR47847:SF2">
    <property type="entry name" value="FCS-LIKE ZINC FINGER 17-RELATED"/>
    <property type="match status" value="1"/>
</dbReference>
<evidence type="ECO:0000256" key="3">
    <source>
        <dbReference type="PROSITE-ProRule" id="PRU01131"/>
    </source>
</evidence>
<dbReference type="AlphaFoldDB" id="A0A7I8KEB5"/>
<evidence type="ECO:0000313" key="6">
    <source>
        <dbReference type="Proteomes" id="UP000663760"/>
    </source>
</evidence>
<proteinExistence type="inferred from homology"/>
<dbReference type="Proteomes" id="UP000663760">
    <property type="component" value="Chromosome 5"/>
</dbReference>
<sequence>MATAAVAGVRIPRGRHLVGLRILIQSPSSSYSSRELKVVAKSSVRLPSSPSASPASFSSSFLKACRLCNKELSPLDDVYMYRGDQGFCSVDCRCRQISLDERRELEAAAKARLPTPPRLRSGHRFRDSDRRRRILAVS</sequence>
<reference evidence="5" key="1">
    <citation type="submission" date="2020-02" db="EMBL/GenBank/DDBJ databases">
        <authorList>
            <person name="Scholz U."/>
            <person name="Mascher M."/>
            <person name="Fiebig A."/>
        </authorList>
    </citation>
    <scope>NUCLEOTIDE SEQUENCE</scope>
</reference>
<name>A0A7I8KEB5_SPIIN</name>
<keyword evidence="2" id="KW-0479">Metal-binding</keyword>
<organism evidence="5 6">
    <name type="scientific">Spirodela intermedia</name>
    <name type="common">Intermediate duckweed</name>
    <dbReference type="NCBI Taxonomy" id="51605"/>
    <lineage>
        <taxon>Eukaryota</taxon>
        <taxon>Viridiplantae</taxon>
        <taxon>Streptophyta</taxon>
        <taxon>Embryophyta</taxon>
        <taxon>Tracheophyta</taxon>
        <taxon>Spermatophyta</taxon>
        <taxon>Magnoliopsida</taxon>
        <taxon>Liliopsida</taxon>
        <taxon>Araceae</taxon>
        <taxon>Lemnoideae</taxon>
        <taxon>Spirodela</taxon>
    </lineage>
</organism>
<dbReference type="PROSITE" id="PS51795">
    <property type="entry name" value="ZF_FLZ"/>
    <property type="match status" value="1"/>
</dbReference>
<accession>A0A7I8KEB5</accession>
<dbReference type="PANTHER" id="PTHR47847">
    <property type="entry name" value="FCS-LIKE ZINC FINGER 17"/>
    <property type="match status" value="1"/>
</dbReference>
<feature type="domain" description="FLZ-type" evidence="4">
    <location>
        <begin position="60"/>
        <end position="104"/>
    </location>
</feature>
<dbReference type="Pfam" id="PF04570">
    <property type="entry name" value="zf-FLZ"/>
    <property type="match status" value="1"/>
</dbReference>
<dbReference type="GO" id="GO:0046872">
    <property type="term" value="F:metal ion binding"/>
    <property type="evidence" value="ECO:0007669"/>
    <property type="project" value="UniProtKB-KW"/>
</dbReference>
<dbReference type="InterPro" id="IPR044181">
    <property type="entry name" value="FLZ17/18"/>
</dbReference>
<comment type="similarity">
    <text evidence="1">Belongs to the FLZ family.</text>
</comment>
<evidence type="ECO:0000259" key="4">
    <source>
        <dbReference type="PROSITE" id="PS51795"/>
    </source>
</evidence>
<dbReference type="InterPro" id="IPR007650">
    <property type="entry name" value="Zf-FLZ_dom"/>
</dbReference>
<feature type="zinc finger region" description="FLZ-type" evidence="3">
    <location>
        <begin position="60"/>
        <end position="104"/>
    </location>
</feature>
<gene>
    <name evidence="5" type="ORF">SI8410_05006259</name>
</gene>